<dbReference type="AlphaFoldDB" id="A0AAP4WU02"/>
<accession>A0AAP4WU02</accession>
<dbReference type="Proteomes" id="UP001170481">
    <property type="component" value="Unassembled WGS sequence"/>
</dbReference>
<sequence length="264" mass="30067">MDVNSKVASLVLRSEEIDKQMKKLYLIKHVLVVTFILLSLVAAFLVINPEKLNIFYLGENDIRSWPVITIYPIILAYLSMPLIGFIFNRSEIALKKYESEKLKYDIDTLVLETTKDEKNAERSYRYNNIILQKYYGLNLTNNLWMLIIGSACVFSGFLVIIMIIYLIIFSSISIESQTVIALLGAIGTFLATYVGRVFLKMHGAASGHLGNFHSRLVKTDQILLSSVVASRIKDEQLREKTLAELAIKVSDHNYRSEQYSVNEV</sequence>
<feature type="transmembrane region" description="Helical" evidence="1">
    <location>
        <begin position="67"/>
        <end position="87"/>
    </location>
</feature>
<keyword evidence="1" id="KW-0812">Transmembrane</keyword>
<feature type="transmembrane region" description="Helical" evidence="1">
    <location>
        <begin position="25"/>
        <end position="47"/>
    </location>
</feature>
<keyword evidence="1" id="KW-1133">Transmembrane helix</keyword>
<name>A0AAP4WU02_9GAMM</name>
<proteinExistence type="predicted"/>
<reference evidence="2" key="1">
    <citation type="submission" date="2023-07" db="EMBL/GenBank/DDBJ databases">
        <title>Genome content predicts the carbon catabolic preferences of heterotrophic bacteria.</title>
        <authorList>
            <person name="Gralka M."/>
        </authorList>
    </citation>
    <scope>NUCLEOTIDE SEQUENCE</scope>
    <source>
        <strain evidence="2">C2R13</strain>
    </source>
</reference>
<keyword evidence="1" id="KW-0472">Membrane</keyword>
<evidence type="ECO:0000313" key="3">
    <source>
        <dbReference type="Proteomes" id="UP001170481"/>
    </source>
</evidence>
<feature type="transmembrane region" description="Helical" evidence="1">
    <location>
        <begin position="143"/>
        <end position="168"/>
    </location>
</feature>
<feature type="transmembrane region" description="Helical" evidence="1">
    <location>
        <begin position="180"/>
        <end position="199"/>
    </location>
</feature>
<dbReference type="EMBL" id="JAUORK010000001">
    <property type="protein sequence ID" value="MDO6670505.1"/>
    <property type="molecule type" value="Genomic_DNA"/>
</dbReference>
<gene>
    <name evidence="2" type="ORF">Q4535_00095</name>
</gene>
<evidence type="ECO:0000313" key="2">
    <source>
        <dbReference type="EMBL" id="MDO6670505.1"/>
    </source>
</evidence>
<organism evidence="2 3">
    <name type="scientific">Cobetia amphilecti</name>
    <dbReference type="NCBI Taxonomy" id="1055104"/>
    <lineage>
        <taxon>Bacteria</taxon>
        <taxon>Pseudomonadati</taxon>
        <taxon>Pseudomonadota</taxon>
        <taxon>Gammaproteobacteria</taxon>
        <taxon>Oceanospirillales</taxon>
        <taxon>Halomonadaceae</taxon>
        <taxon>Cobetia</taxon>
    </lineage>
</organism>
<evidence type="ECO:0000256" key="1">
    <source>
        <dbReference type="SAM" id="Phobius"/>
    </source>
</evidence>
<comment type="caution">
    <text evidence="2">The sequence shown here is derived from an EMBL/GenBank/DDBJ whole genome shotgun (WGS) entry which is preliminary data.</text>
</comment>
<protein>
    <submittedName>
        <fullName evidence="2">Uncharacterized protein</fullName>
    </submittedName>
</protein>